<evidence type="ECO:0000256" key="2">
    <source>
        <dbReference type="SAM" id="MobiDB-lite"/>
    </source>
</evidence>
<dbReference type="SUPFAM" id="SSF46785">
    <property type="entry name" value="Winged helix' DNA-binding domain"/>
    <property type="match status" value="2"/>
</dbReference>
<dbReference type="EMBL" id="CP001897">
    <property type="protein sequence ID" value="ADC64139.1"/>
    <property type="molecule type" value="Genomic_DNA"/>
</dbReference>
<feature type="compositionally biased region" description="Low complexity" evidence="2">
    <location>
        <begin position="239"/>
        <end position="248"/>
    </location>
</feature>
<sequence length="285" mass="33054">MSSRQLTVTKANSLVEATYHLTLAEQRLLLLVISRLDSRVELDSRIPHTITAAEVMTVFQVGESRAYQILEEAAERLYTRSVTIHEPDPRQPKSDRLVTRWVAAVNYKPGTGAIELFFAQPIMPFISQLKARFCQYHLANIVPMSSVYAVRLYELLIQWRDAGTRRVELDWLRERFLLGQKYASIRDFKRYVLQIAIDQINTHSDLWVKWEQHKRGRVVHALTFTFGPKAEQKPETESRPASPANSKPAKPKLTRAYVERHAQPGESWEEAWERCRRKLEQENAG</sequence>
<dbReference type="OrthoDB" id="9122127at2"/>
<dbReference type="InterPro" id="IPR036390">
    <property type="entry name" value="WH_DNA-bd_sf"/>
</dbReference>
<dbReference type="GO" id="GO:0003887">
    <property type="term" value="F:DNA-directed DNA polymerase activity"/>
    <property type="evidence" value="ECO:0007669"/>
    <property type="project" value="InterPro"/>
</dbReference>
<comment type="similarity">
    <text evidence="1">Belongs to the initiator RepB protein family.</text>
</comment>
<keyword evidence="4" id="KW-0614">Plasmid</keyword>
<evidence type="ECO:0000313" key="5">
    <source>
        <dbReference type="Proteomes" id="UP000001441"/>
    </source>
</evidence>
<name>D3RWC7_ALLVD</name>
<evidence type="ECO:0000259" key="3">
    <source>
        <dbReference type="Pfam" id="PF01051"/>
    </source>
</evidence>
<dbReference type="Proteomes" id="UP000001441">
    <property type="component" value="Plasmid pALVIN01"/>
</dbReference>
<reference evidence="4 5" key="1">
    <citation type="journal article" date="2011" name="Stand. Genomic Sci.">
        <title>Complete genome sequence of Allochromatium vinosum DSM 180(T).</title>
        <authorList>
            <person name="Weissgerber T."/>
            <person name="Zigann R."/>
            <person name="Bruce D."/>
            <person name="Chang Y.J."/>
            <person name="Detter J.C."/>
            <person name="Han C."/>
            <person name="Hauser L."/>
            <person name="Jeffries C.D."/>
            <person name="Land M."/>
            <person name="Munk A.C."/>
            <person name="Tapia R."/>
            <person name="Dahl C."/>
        </authorList>
    </citation>
    <scope>NUCLEOTIDE SEQUENCE [LARGE SCALE GENOMIC DNA]</scope>
    <source>
        <strain evidence="5">ATCC 17899 / DSM 180 / NBRC 103801 / NCIMB 10441 / D</strain>
        <plasmid evidence="5">Plasmid pALVIN01</plasmid>
    </source>
</reference>
<dbReference type="Gene3D" id="1.10.10.10">
    <property type="entry name" value="Winged helix-like DNA-binding domain superfamily/Winged helix DNA-binding domain"/>
    <property type="match status" value="2"/>
</dbReference>
<organism evidence="4 5">
    <name type="scientific">Allochromatium vinosum (strain ATCC 17899 / DSM 180 / NBRC 103801 / NCIMB 10441 / D)</name>
    <name type="common">Chromatium vinosum</name>
    <dbReference type="NCBI Taxonomy" id="572477"/>
    <lineage>
        <taxon>Bacteria</taxon>
        <taxon>Pseudomonadati</taxon>
        <taxon>Pseudomonadota</taxon>
        <taxon>Gammaproteobacteria</taxon>
        <taxon>Chromatiales</taxon>
        <taxon>Chromatiaceae</taxon>
        <taxon>Allochromatium</taxon>
    </lineage>
</organism>
<evidence type="ECO:0000313" key="4">
    <source>
        <dbReference type="EMBL" id="ADC64139.1"/>
    </source>
</evidence>
<dbReference type="Pfam" id="PF01051">
    <property type="entry name" value="Rep3_N"/>
    <property type="match status" value="1"/>
</dbReference>
<evidence type="ECO:0000256" key="1">
    <source>
        <dbReference type="ARBA" id="ARBA00038283"/>
    </source>
</evidence>
<accession>D3RWC7</accession>
<geneLocation type="plasmid" evidence="4 5">
    <name>pALVIN01</name>
</geneLocation>
<dbReference type="GO" id="GO:0006270">
    <property type="term" value="P:DNA replication initiation"/>
    <property type="evidence" value="ECO:0007669"/>
    <property type="project" value="InterPro"/>
</dbReference>
<dbReference type="InterPro" id="IPR000525">
    <property type="entry name" value="Initiator_Rep_WH1"/>
</dbReference>
<dbReference type="InterPro" id="IPR036388">
    <property type="entry name" value="WH-like_DNA-bd_sf"/>
</dbReference>
<dbReference type="Pfam" id="PF21205">
    <property type="entry name" value="Rep3_C"/>
    <property type="match status" value="1"/>
</dbReference>
<feature type="domain" description="Initiator Rep protein WH1" evidence="3">
    <location>
        <begin position="7"/>
        <end position="156"/>
    </location>
</feature>
<dbReference type="RefSeq" id="WP_012972403.1">
    <property type="nucleotide sequence ID" value="NC_013852.1"/>
</dbReference>
<gene>
    <name evidence="4" type="ordered locus">Alvin_3248</name>
</gene>
<keyword evidence="5" id="KW-1185">Reference proteome</keyword>
<proteinExistence type="inferred from homology"/>
<dbReference type="HOGENOM" id="CLU_047367_2_1_6"/>
<dbReference type="KEGG" id="alv:Alvin_3248"/>
<protein>
    <submittedName>
        <fullName evidence="4">Initiator RepB protein</fullName>
    </submittedName>
</protein>
<dbReference type="AlphaFoldDB" id="D3RWC7"/>
<feature type="region of interest" description="Disordered" evidence="2">
    <location>
        <begin position="229"/>
        <end position="271"/>
    </location>
</feature>